<feature type="transmembrane region" description="Helical" evidence="1">
    <location>
        <begin position="323"/>
        <end position="344"/>
    </location>
</feature>
<feature type="transmembrane region" description="Helical" evidence="1">
    <location>
        <begin position="194"/>
        <end position="224"/>
    </location>
</feature>
<feature type="transmembrane region" description="Helical" evidence="1">
    <location>
        <begin position="163"/>
        <end position="182"/>
    </location>
</feature>
<keyword evidence="1" id="KW-0472">Membrane</keyword>
<evidence type="ECO:0000313" key="2">
    <source>
        <dbReference type="EMBL" id="OPF88717.1"/>
    </source>
</evidence>
<name>A0A1V4DJE8_9ENTE</name>
<keyword evidence="1" id="KW-1133">Transmembrane helix</keyword>
<feature type="transmembrane region" description="Helical" evidence="1">
    <location>
        <begin position="364"/>
        <end position="382"/>
    </location>
</feature>
<dbReference type="RefSeq" id="WP_079348250.1">
    <property type="nucleotide sequence ID" value="NZ_MVAB01000001.1"/>
</dbReference>
<organism evidence="2 3">
    <name type="scientific">Vagococcus martis</name>
    <dbReference type="NCBI Taxonomy" id="1768210"/>
    <lineage>
        <taxon>Bacteria</taxon>
        <taxon>Bacillati</taxon>
        <taxon>Bacillota</taxon>
        <taxon>Bacilli</taxon>
        <taxon>Lactobacillales</taxon>
        <taxon>Enterococcaceae</taxon>
        <taxon>Vagococcus</taxon>
    </lineage>
</organism>
<gene>
    <name evidence="2" type="ORF">BW731_11345</name>
</gene>
<reference evidence="2 3" key="1">
    <citation type="submission" date="2017-02" db="EMBL/GenBank/DDBJ databases">
        <title>Vagococcus cremeus sp. nov., isolated from the small intestine of a marten, Martes flavigula.</title>
        <authorList>
            <person name="Tak E.J."/>
            <person name="Bae J.-W."/>
        </authorList>
    </citation>
    <scope>NUCLEOTIDE SEQUENCE [LARGE SCALE GENOMIC DNA]</scope>
    <source>
        <strain evidence="2 3">D7T301</strain>
    </source>
</reference>
<protein>
    <recommendedName>
        <fullName evidence="4">Membrane protein 6-pyruvoyl-tetrahydropterin synthase-related domain-containing protein</fullName>
    </recommendedName>
</protein>
<accession>A0A1V4DJE8</accession>
<feature type="transmembrane region" description="Helical" evidence="1">
    <location>
        <begin position="540"/>
        <end position="560"/>
    </location>
</feature>
<comment type="caution">
    <text evidence="2">The sequence shown here is derived from an EMBL/GenBank/DDBJ whole genome shotgun (WGS) entry which is preliminary data.</text>
</comment>
<feature type="transmembrane region" description="Helical" evidence="1">
    <location>
        <begin position="394"/>
        <end position="413"/>
    </location>
</feature>
<evidence type="ECO:0000256" key="1">
    <source>
        <dbReference type="SAM" id="Phobius"/>
    </source>
</evidence>
<evidence type="ECO:0008006" key="4">
    <source>
        <dbReference type="Google" id="ProtNLM"/>
    </source>
</evidence>
<sequence length="570" mass="64872">MKRKRVFVITSWLVLSLLYLLPVVDLSGLHLAIIRGDDYPFHFARIFSAIEQLNTTGHIQPIARFGEHDIFYGVNIFYPTLTTVLPIALIAMIFHSIISGVYVYLFLVNLLTFFIAYRCADYISQLCFPKENHRLRKLTPYVFSFFYVFSHYRMICFYQRFDLGEFFVLTMYPLVFAGFYSILKDKGSKKHWLIIGLTLIAYSHLLSLMLVVVVLAGLFLISLIRRNLTINMFKQFLFSAMMTGLLSIGALLPIVYEMLTFPIRSVSVHDLAREASGLGTMLMTSSINYLNYMSIGLILLCSLVVGVYQIIWKKDSVIRHIPLLKQSLVFSLVFMIMLTTLFPWQLLQHTPLSIIQFPFRLMPFLTLFASFLGASLLADYLSQVRGLSVKKMTIGLSVGVVILSTISVNVLMIHRSLDRLMFGKHDVVTTERYQKSVNKDYFPAGLSSDQTKRIRDEIGLINQREVSMPYSFDKGTAVINVTTKEKITSVETPIIGYSGLTVRDETGKKLKSTLSSARTLAVLLSKGRHQLAVSYEPPLAIKYSGIFSILLALCYGFYLVKTRKRDLPCD</sequence>
<feature type="transmembrane region" description="Helical" evidence="1">
    <location>
        <begin position="289"/>
        <end position="311"/>
    </location>
</feature>
<dbReference type="EMBL" id="MVAB01000001">
    <property type="protein sequence ID" value="OPF88717.1"/>
    <property type="molecule type" value="Genomic_DNA"/>
</dbReference>
<evidence type="ECO:0000313" key="3">
    <source>
        <dbReference type="Proteomes" id="UP000189970"/>
    </source>
</evidence>
<keyword evidence="1" id="KW-0812">Transmembrane</keyword>
<proteinExistence type="predicted"/>
<dbReference type="AlphaFoldDB" id="A0A1V4DJE8"/>
<dbReference type="Proteomes" id="UP000189970">
    <property type="component" value="Unassembled WGS sequence"/>
</dbReference>
<keyword evidence="3" id="KW-1185">Reference proteome</keyword>
<feature type="transmembrane region" description="Helical" evidence="1">
    <location>
        <begin position="236"/>
        <end position="256"/>
    </location>
</feature>